<evidence type="ECO:0000256" key="9">
    <source>
        <dbReference type="ARBA" id="ARBA00022801"/>
    </source>
</evidence>
<evidence type="ECO:0000313" key="18">
    <source>
        <dbReference type="Proteomes" id="UP000436822"/>
    </source>
</evidence>
<dbReference type="GO" id="GO:0006508">
    <property type="term" value="P:proteolysis"/>
    <property type="evidence" value="ECO:0007669"/>
    <property type="project" value="UniProtKB-UniRule"/>
</dbReference>
<keyword evidence="8" id="KW-0479">Metal-binding</keyword>
<keyword evidence="10" id="KW-0862">Zinc</keyword>
<feature type="domain" description="Peptidase M1 alanyl aminopeptidase Ig-like fold" evidence="14">
    <location>
        <begin position="437"/>
        <end position="528"/>
    </location>
</feature>
<dbReference type="EC" id="3.4.11.2" evidence="4 12"/>
<evidence type="ECO:0000256" key="5">
    <source>
        <dbReference type="ARBA" id="ARBA00015611"/>
    </source>
</evidence>
<dbReference type="FunFam" id="2.60.40.1840:FF:000001">
    <property type="entry name" value="Aminopeptidase N"/>
    <property type="match status" value="1"/>
</dbReference>
<evidence type="ECO:0000259" key="13">
    <source>
        <dbReference type="Pfam" id="PF01433"/>
    </source>
</evidence>
<gene>
    <name evidence="17" type="ORF">KIN_06540</name>
</gene>
<dbReference type="AlphaFoldDB" id="A0A6N6JCM0"/>
<protein>
    <recommendedName>
        <fullName evidence="5 12">Aminopeptidase N</fullName>
        <ecNumber evidence="4 12">3.4.11.2</ecNumber>
    </recommendedName>
</protein>
<comment type="similarity">
    <text evidence="3">Belongs to the peptidase M1 family.</text>
</comment>
<evidence type="ECO:0000259" key="14">
    <source>
        <dbReference type="Pfam" id="PF11940"/>
    </source>
</evidence>
<reference evidence="17 18" key="1">
    <citation type="submission" date="2019-12" db="EMBL/GenBank/DDBJ databases">
        <title>Litoreibacter badius sp. nov., a novel bacteriochlorophyll a-containing bacterium in the genus Litoreibacter.</title>
        <authorList>
            <person name="Kanamuro M."/>
            <person name="Takabe Y."/>
            <person name="Mori K."/>
            <person name="Takaichi S."/>
            <person name="Hanada S."/>
        </authorList>
    </citation>
    <scope>NUCLEOTIDE SEQUENCE [LARGE SCALE GENOMIC DNA]</scope>
    <source>
        <strain evidence="17 18">K6</strain>
    </source>
</reference>
<dbReference type="CDD" id="cd09600">
    <property type="entry name" value="M1_APN"/>
    <property type="match status" value="1"/>
</dbReference>
<evidence type="ECO:0000259" key="16">
    <source>
        <dbReference type="Pfam" id="PF17900"/>
    </source>
</evidence>
<comment type="cofactor">
    <cofactor evidence="2">
        <name>Zn(2+)</name>
        <dbReference type="ChEBI" id="CHEBI:29105"/>
    </cofactor>
</comment>
<dbReference type="InterPro" id="IPR027268">
    <property type="entry name" value="Peptidase_M4/M1_CTD_sf"/>
</dbReference>
<evidence type="ECO:0000256" key="2">
    <source>
        <dbReference type="ARBA" id="ARBA00001947"/>
    </source>
</evidence>
<keyword evidence="11" id="KW-0482">Metalloprotease</keyword>
<dbReference type="NCBIfam" id="TIGR02414">
    <property type="entry name" value="pepN_proteo"/>
    <property type="match status" value="1"/>
</dbReference>
<dbReference type="PRINTS" id="PR00756">
    <property type="entry name" value="ALADIPTASE"/>
</dbReference>
<dbReference type="Proteomes" id="UP000436822">
    <property type="component" value="Unassembled WGS sequence"/>
</dbReference>
<dbReference type="GO" id="GO:0008237">
    <property type="term" value="F:metallopeptidase activity"/>
    <property type="evidence" value="ECO:0007669"/>
    <property type="project" value="UniProtKB-UniRule"/>
</dbReference>
<dbReference type="OrthoDB" id="100605at2"/>
<evidence type="ECO:0000256" key="4">
    <source>
        <dbReference type="ARBA" id="ARBA00012564"/>
    </source>
</evidence>
<dbReference type="GO" id="GO:0016285">
    <property type="term" value="F:alanyl aminopeptidase activity"/>
    <property type="evidence" value="ECO:0007669"/>
    <property type="project" value="UniProtKB-EC"/>
</dbReference>
<accession>A0A6N6JCM0</accession>
<keyword evidence="18" id="KW-1185">Reference proteome</keyword>
<feature type="domain" description="Aminopeptidase N-like N-terminal" evidence="16">
    <location>
        <begin position="95"/>
        <end position="179"/>
    </location>
</feature>
<dbReference type="InterPro" id="IPR001930">
    <property type="entry name" value="Peptidase_M1"/>
</dbReference>
<name>A0A6N6JCM0_9RHOB</name>
<evidence type="ECO:0000313" key="17">
    <source>
        <dbReference type="EMBL" id="GFE63580.1"/>
    </source>
</evidence>
<comment type="catalytic activity">
    <reaction evidence="1">
        <text>Release of an N-terminal amino acid, Xaa-|-Yaa- from a peptide, amide or arylamide. Xaa is preferably Ala, but may be most amino acids including Pro (slow action). When a terminal hydrophobic residue is followed by a prolyl residue, the two may be released as an intact Xaa-Pro dipeptide.</text>
        <dbReference type="EC" id="3.4.11.2"/>
    </reaction>
</comment>
<comment type="caution">
    <text evidence="17">The sequence shown here is derived from an EMBL/GenBank/DDBJ whole genome shotgun (WGS) entry which is preliminary data.</text>
</comment>
<dbReference type="Gene3D" id="1.10.390.10">
    <property type="entry name" value="Neutral Protease Domain 2"/>
    <property type="match status" value="1"/>
</dbReference>
<keyword evidence="6 17" id="KW-0031">Aminopeptidase</keyword>
<dbReference type="GO" id="GO:0008270">
    <property type="term" value="F:zinc ion binding"/>
    <property type="evidence" value="ECO:0007669"/>
    <property type="project" value="InterPro"/>
</dbReference>
<evidence type="ECO:0000256" key="7">
    <source>
        <dbReference type="ARBA" id="ARBA00022670"/>
    </source>
</evidence>
<organism evidence="17 18">
    <name type="scientific">Litoreibacter roseus</name>
    <dbReference type="NCBI Taxonomy" id="2601869"/>
    <lineage>
        <taxon>Bacteria</taxon>
        <taxon>Pseudomonadati</taxon>
        <taxon>Pseudomonadota</taxon>
        <taxon>Alphaproteobacteria</taxon>
        <taxon>Rhodobacterales</taxon>
        <taxon>Roseobacteraceae</taxon>
        <taxon>Litoreibacter</taxon>
    </lineage>
</organism>
<dbReference type="Pfam" id="PF01433">
    <property type="entry name" value="Peptidase_M1"/>
    <property type="match status" value="1"/>
</dbReference>
<dbReference type="InterPro" id="IPR024601">
    <property type="entry name" value="Peptidase_M1_pepN_C"/>
</dbReference>
<dbReference type="Gene3D" id="1.25.50.10">
    <property type="entry name" value="Peptidase M1, alanyl aminopeptidase, C-terminal domain"/>
    <property type="match status" value="1"/>
</dbReference>
<evidence type="ECO:0000256" key="6">
    <source>
        <dbReference type="ARBA" id="ARBA00022438"/>
    </source>
</evidence>
<dbReference type="SUPFAM" id="SSF63737">
    <property type="entry name" value="Leukotriene A4 hydrolase N-terminal domain"/>
    <property type="match status" value="1"/>
</dbReference>
<evidence type="ECO:0000256" key="3">
    <source>
        <dbReference type="ARBA" id="ARBA00010136"/>
    </source>
</evidence>
<dbReference type="Gene3D" id="2.60.40.1840">
    <property type="match status" value="1"/>
</dbReference>
<keyword evidence="9" id="KW-0378">Hydrolase</keyword>
<dbReference type="InterPro" id="IPR012779">
    <property type="entry name" value="Peptidase_M1_pepN"/>
</dbReference>
<dbReference type="Gene3D" id="2.60.40.1730">
    <property type="entry name" value="tricorn interacting facor f3 domain"/>
    <property type="match status" value="1"/>
</dbReference>
<dbReference type="Pfam" id="PF17432">
    <property type="entry name" value="DUF3458_C"/>
    <property type="match status" value="1"/>
</dbReference>
<dbReference type="FunFam" id="3.30.2010.30:FF:000002">
    <property type="entry name" value="Putative aminopeptidase N"/>
    <property type="match status" value="1"/>
</dbReference>
<evidence type="ECO:0000256" key="1">
    <source>
        <dbReference type="ARBA" id="ARBA00000098"/>
    </source>
</evidence>
<sequence>MKDASPKAIYLSDYTVPAFLVDEVHLTFRLHPTQTRVNSRIKFRPNPDAKDKTFYLHGEALKLISAKIDGTAISPHITDLGLTAQVPDAPFFWEAEVEISPSTNTALEGLYMSKGMYCTQCEAEGFRKITYYPDRPDVMAVFTVQIEGDEPVKLSNGNPISDENGIAKWHDPWPKPAYLFALVAGDLIAHADTFKTKSGRDVDLNIWVRKDDIGKCAFGMEALKRSMTWDEEVYGREYDLDLFNIVAVDDFNMGAMENKGLNIFNSSAVLASPETSTDGNFERIEAIIAHEYFHNWTGNRITCRDWFQLCLKEGLTVFRDQQFTGDMRGHAVKRISDVLTLRARQFREDNGPLAHPVRPESFVEINNFYTATVYEKGAEIIAMLKTLIGDEAYYKGCDLYFTRHDGQACTIEDWLKCFEDTTGRDLTQFKRWYEQAGTPRLRVDEEYADGSYTLTFSQSTPPTPGQDQKDPKVIPIAVGLLDADGREVQETSVLEMTEAQQSFTFEGLNGTPIPSILRGFSAPVILERDQTNAERAFLLAHDTDPFVKWDAGRALGKDVMVRMVVDDTPPDTAYLEALLSVARDDTLDPAFRALALSLPSQDDIAQTLFDGGQTPDPTAIFHAADTLAQTVAQHLQDILPRLYAEMAVEGPYSPDAEAAGKRALQGRALAYLNRMDGGTQAKQQYAQADNMTQQMGALAALLWIEKGDTQNAAFYDQWKQDRLVIDKWFAMQVSFAKLDQAAPKAAEMTAHPDFDMTNPNRFRSVFGALAGNTAGFHDPSGAGYDLMADWLIKLDEKNPQTAARMSTVFETWKRYDADRQDLMRAALQRIRSADGLSRDVTEMVTRILSA</sequence>
<dbReference type="SUPFAM" id="SSF55486">
    <property type="entry name" value="Metalloproteases ('zincins'), catalytic domain"/>
    <property type="match status" value="1"/>
</dbReference>
<dbReference type="Pfam" id="PF17900">
    <property type="entry name" value="Peptidase_M1_N"/>
    <property type="match status" value="1"/>
</dbReference>
<evidence type="ECO:0000256" key="12">
    <source>
        <dbReference type="NCBIfam" id="TIGR02414"/>
    </source>
</evidence>
<evidence type="ECO:0000256" key="11">
    <source>
        <dbReference type="ARBA" id="ARBA00023049"/>
    </source>
</evidence>
<feature type="domain" description="Peptidase M1 alanyl aminopeptidase C-terminal" evidence="15">
    <location>
        <begin position="533"/>
        <end position="848"/>
    </location>
</feature>
<dbReference type="InterPro" id="IPR037144">
    <property type="entry name" value="Peptidase_M1_pepN_C_sf"/>
</dbReference>
<feature type="domain" description="Peptidase M1 membrane alanine aminopeptidase" evidence="13">
    <location>
        <begin position="218"/>
        <end position="432"/>
    </location>
</feature>
<proteinExistence type="inferred from homology"/>
<dbReference type="PANTHER" id="PTHR46322">
    <property type="entry name" value="PUROMYCIN-SENSITIVE AMINOPEPTIDASE"/>
    <property type="match status" value="1"/>
</dbReference>
<dbReference type="InterPro" id="IPR035414">
    <property type="entry name" value="Peptidase_M1_pepN_Ig-like"/>
</dbReference>
<dbReference type="EMBL" id="BLJE01000001">
    <property type="protein sequence ID" value="GFE63580.1"/>
    <property type="molecule type" value="Genomic_DNA"/>
</dbReference>
<dbReference type="Gene3D" id="3.30.2010.30">
    <property type="match status" value="1"/>
</dbReference>
<evidence type="ECO:0000256" key="8">
    <source>
        <dbReference type="ARBA" id="ARBA00022723"/>
    </source>
</evidence>
<keyword evidence="7" id="KW-0645">Protease</keyword>
<dbReference type="InterPro" id="IPR042097">
    <property type="entry name" value="Aminopeptidase_N-like_N_sf"/>
</dbReference>
<dbReference type="InterPro" id="IPR045357">
    <property type="entry name" value="Aminopeptidase_N-like_N"/>
</dbReference>
<dbReference type="PANTHER" id="PTHR46322:SF1">
    <property type="entry name" value="PUROMYCIN-SENSITIVE AMINOPEPTIDASE"/>
    <property type="match status" value="1"/>
</dbReference>
<evidence type="ECO:0000256" key="10">
    <source>
        <dbReference type="ARBA" id="ARBA00022833"/>
    </source>
</evidence>
<dbReference type="InterPro" id="IPR014782">
    <property type="entry name" value="Peptidase_M1_dom"/>
</dbReference>
<evidence type="ECO:0000259" key="15">
    <source>
        <dbReference type="Pfam" id="PF17432"/>
    </source>
</evidence>
<dbReference type="RefSeq" id="WP_159804505.1">
    <property type="nucleotide sequence ID" value="NZ_BLJE01000001.1"/>
</dbReference>
<dbReference type="InterPro" id="IPR038438">
    <property type="entry name" value="PepN_Ig-like_sf"/>
</dbReference>
<dbReference type="Pfam" id="PF11940">
    <property type="entry name" value="DUF3458"/>
    <property type="match status" value="1"/>
</dbReference>